<dbReference type="Proteomes" id="UP001652581">
    <property type="component" value="Chromosome 3"/>
</dbReference>
<proteinExistence type="predicted"/>
<evidence type="ECO:0000256" key="1">
    <source>
        <dbReference type="SAM" id="MobiDB-lite"/>
    </source>
</evidence>
<gene>
    <name evidence="4" type="primary">SMIM33</name>
</gene>
<feature type="transmembrane region" description="Helical" evidence="2">
    <location>
        <begin position="96"/>
        <end position="119"/>
    </location>
</feature>
<feature type="compositionally biased region" description="Low complexity" evidence="1">
    <location>
        <begin position="165"/>
        <end position="177"/>
    </location>
</feature>
<organism evidence="3 4">
    <name type="scientific">Vicugna pacos</name>
    <name type="common">Alpaca</name>
    <name type="synonym">Lama pacos</name>
    <dbReference type="NCBI Taxonomy" id="30538"/>
    <lineage>
        <taxon>Eukaryota</taxon>
        <taxon>Metazoa</taxon>
        <taxon>Chordata</taxon>
        <taxon>Craniata</taxon>
        <taxon>Vertebrata</taxon>
        <taxon>Euteleostomi</taxon>
        <taxon>Mammalia</taxon>
        <taxon>Eutheria</taxon>
        <taxon>Laurasiatheria</taxon>
        <taxon>Artiodactyla</taxon>
        <taxon>Tylopoda</taxon>
        <taxon>Camelidae</taxon>
        <taxon>Vicugna</taxon>
    </lineage>
</organism>
<name>A0ABM5CIA3_VICPA</name>
<dbReference type="PANTHER" id="PTHR37873">
    <property type="entry name" value="SMALL INTEGRAL MEMBRANE PROTEIN 33"/>
    <property type="match status" value="1"/>
</dbReference>
<keyword evidence="2" id="KW-1133">Transmembrane helix</keyword>
<dbReference type="RefSeq" id="XP_072808380.1">
    <property type="nucleotide sequence ID" value="XM_072952279.1"/>
</dbReference>
<reference evidence="4" key="1">
    <citation type="submission" date="2025-08" db="UniProtKB">
        <authorList>
            <consortium name="RefSeq"/>
        </authorList>
    </citation>
    <scope>IDENTIFICATION</scope>
</reference>
<dbReference type="PANTHER" id="PTHR37873:SF1">
    <property type="entry name" value="SMALL INTEGRAL MEMBRANE PROTEIN 33"/>
    <property type="match status" value="1"/>
</dbReference>
<accession>A0ABM5CIA3</accession>
<evidence type="ECO:0000256" key="2">
    <source>
        <dbReference type="SAM" id="Phobius"/>
    </source>
</evidence>
<dbReference type="GeneID" id="116277861"/>
<feature type="region of interest" description="Disordered" evidence="1">
    <location>
        <begin position="26"/>
        <end position="45"/>
    </location>
</feature>
<evidence type="ECO:0000313" key="3">
    <source>
        <dbReference type="Proteomes" id="UP001652581"/>
    </source>
</evidence>
<feature type="region of interest" description="Disordered" evidence="1">
    <location>
        <begin position="156"/>
        <end position="177"/>
    </location>
</feature>
<protein>
    <submittedName>
        <fullName evidence="4">Small integral membrane protein 33</fullName>
    </submittedName>
</protein>
<keyword evidence="2" id="KW-0812">Transmembrane</keyword>
<sequence>MGFGDAEPYLGNLRAKKVEKELLAQRVQDGGARGKQSAGRARAPGKEIREEKLALLKEEAGHHPWLSPAVNSSVGQEPHRQLPEVLEGAWEPPQGVGLPLLTVIVAVFVLLAVCIIVVVHFGPMLHKGHATLPTEPPSPKPEGGIYLTHWRVLGSQDSHEGTQGGPPVSGSCPVPDGPRFSIDEVTFL</sequence>
<dbReference type="InterPro" id="IPR038803">
    <property type="entry name" value="SMIM33"/>
</dbReference>
<keyword evidence="2" id="KW-0472">Membrane</keyword>
<evidence type="ECO:0000313" key="4">
    <source>
        <dbReference type="RefSeq" id="XP_072808380.1"/>
    </source>
</evidence>
<keyword evidence="3" id="KW-1185">Reference proteome</keyword>